<evidence type="ECO:0000313" key="1">
    <source>
        <dbReference type="EMBL" id="VAW63292.1"/>
    </source>
</evidence>
<sequence length="25" mass="2786">MRAIDSNELDAEEIIRLSLQAAAKK</sequence>
<protein>
    <submittedName>
        <fullName evidence="1">Uncharacterized protein</fullName>
    </submittedName>
</protein>
<proteinExistence type="predicted"/>
<dbReference type="EMBL" id="UOFG01000198">
    <property type="protein sequence ID" value="VAW63292.1"/>
    <property type="molecule type" value="Genomic_DNA"/>
</dbReference>
<name>A0A3B0XIX8_9ZZZZ</name>
<reference evidence="1" key="1">
    <citation type="submission" date="2018-06" db="EMBL/GenBank/DDBJ databases">
        <authorList>
            <person name="Zhirakovskaya E."/>
        </authorList>
    </citation>
    <scope>NUCLEOTIDE SEQUENCE</scope>
</reference>
<accession>A0A3B0XIX8</accession>
<dbReference type="AlphaFoldDB" id="A0A3B0XIX8"/>
<organism evidence="1">
    <name type="scientific">hydrothermal vent metagenome</name>
    <dbReference type="NCBI Taxonomy" id="652676"/>
    <lineage>
        <taxon>unclassified sequences</taxon>
        <taxon>metagenomes</taxon>
        <taxon>ecological metagenomes</taxon>
    </lineage>
</organism>
<gene>
    <name evidence="1" type="ORF">MNBD_GAMMA11-1135</name>
</gene>